<comment type="similarity">
    <text evidence="1">Belongs to the sigma-70 factor family. ECF subfamily.</text>
</comment>
<dbReference type="Proteomes" id="UP000682811">
    <property type="component" value="Unassembled WGS sequence"/>
</dbReference>
<dbReference type="SUPFAM" id="SSF88946">
    <property type="entry name" value="Sigma2 domain of RNA polymerase sigma factors"/>
    <property type="match status" value="1"/>
</dbReference>
<dbReference type="InterPro" id="IPR036388">
    <property type="entry name" value="WH-like_DNA-bd_sf"/>
</dbReference>
<keyword evidence="8" id="KW-1185">Reference proteome</keyword>
<evidence type="ECO:0000256" key="1">
    <source>
        <dbReference type="ARBA" id="ARBA00010641"/>
    </source>
</evidence>
<name>A0A920CTI0_9BACL</name>
<dbReference type="Pfam" id="PF04542">
    <property type="entry name" value="Sigma70_r2"/>
    <property type="match status" value="1"/>
</dbReference>
<evidence type="ECO:0000259" key="5">
    <source>
        <dbReference type="Pfam" id="PF04542"/>
    </source>
</evidence>
<dbReference type="InterPro" id="IPR039425">
    <property type="entry name" value="RNA_pol_sigma-70-like"/>
</dbReference>
<dbReference type="SUPFAM" id="SSF88659">
    <property type="entry name" value="Sigma3 and sigma4 domains of RNA polymerase sigma factors"/>
    <property type="match status" value="1"/>
</dbReference>
<dbReference type="Gene3D" id="1.10.10.10">
    <property type="entry name" value="Winged helix-like DNA-binding domain superfamily/Winged helix DNA-binding domain"/>
    <property type="match status" value="1"/>
</dbReference>
<proteinExistence type="inferred from homology"/>
<dbReference type="PANTHER" id="PTHR43133:SF51">
    <property type="entry name" value="RNA POLYMERASE SIGMA FACTOR"/>
    <property type="match status" value="1"/>
</dbReference>
<organism evidence="7 8">
    <name type="scientific">Paenibacillus azoreducens</name>
    <dbReference type="NCBI Taxonomy" id="116718"/>
    <lineage>
        <taxon>Bacteria</taxon>
        <taxon>Bacillati</taxon>
        <taxon>Bacillota</taxon>
        <taxon>Bacilli</taxon>
        <taxon>Bacillales</taxon>
        <taxon>Paenibacillaceae</taxon>
        <taxon>Paenibacillus</taxon>
    </lineage>
</organism>
<dbReference type="InterPro" id="IPR007627">
    <property type="entry name" value="RNA_pol_sigma70_r2"/>
</dbReference>
<keyword evidence="3" id="KW-0731">Sigma factor</keyword>
<gene>
    <name evidence="7" type="ORF">J34TS1_31820</name>
</gene>
<evidence type="ECO:0000256" key="3">
    <source>
        <dbReference type="ARBA" id="ARBA00023082"/>
    </source>
</evidence>
<dbReference type="InterPro" id="IPR013325">
    <property type="entry name" value="RNA_pol_sigma_r2"/>
</dbReference>
<keyword evidence="4" id="KW-0804">Transcription</keyword>
<evidence type="ECO:0000259" key="6">
    <source>
        <dbReference type="Pfam" id="PF08281"/>
    </source>
</evidence>
<dbReference type="AlphaFoldDB" id="A0A920CTI0"/>
<dbReference type="GO" id="GO:0016987">
    <property type="term" value="F:sigma factor activity"/>
    <property type="evidence" value="ECO:0007669"/>
    <property type="project" value="UniProtKB-KW"/>
</dbReference>
<evidence type="ECO:0000256" key="2">
    <source>
        <dbReference type="ARBA" id="ARBA00023015"/>
    </source>
</evidence>
<comment type="caution">
    <text evidence="7">The sequence shown here is derived from an EMBL/GenBank/DDBJ whole genome shotgun (WGS) entry which is preliminary data.</text>
</comment>
<dbReference type="Gene3D" id="1.10.1740.10">
    <property type="match status" value="1"/>
</dbReference>
<dbReference type="RefSeq" id="WP_212979075.1">
    <property type="nucleotide sequence ID" value="NZ_AP025343.1"/>
</dbReference>
<dbReference type="InterPro" id="IPR014284">
    <property type="entry name" value="RNA_pol_sigma-70_dom"/>
</dbReference>
<dbReference type="GO" id="GO:0003677">
    <property type="term" value="F:DNA binding"/>
    <property type="evidence" value="ECO:0007669"/>
    <property type="project" value="InterPro"/>
</dbReference>
<keyword evidence="2" id="KW-0805">Transcription regulation</keyword>
<sequence>MQQELESLAALASKGDKNAFGTLIRAHEACLYRIAKTVVHSDEDCADAIQEAVLKAYRSIRSLREPKYFKTWLIRILINECRTLLRKKKKTVPFAELQHTPTESDDYGHIEMIDIVNHLEEDLQVVVTLFYIEDLPLKEIAELLDQPVGTIKSRLYRARCTLAKLLHIHNGGKKDLMI</sequence>
<evidence type="ECO:0000313" key="8">
    <source>
        <dbReference type="Proteomes" id="UP000682811"/>
    </source>
</evidence>
<reference evidence="7 8" key="1">
    <citation type="submission" date="2021-03" db="EMBL/GenBank/DDBJ databases">
        <title>Antimicrobial resistance genes in bacteria isolated from Japanese honey, and their potential for conferring macrolide and lincosamide resistance in the American foulbrood pathogen Paenibacillus larvae.</title>
        <authorList>
            <person name="Okamoto M."/>
            <person name="Kumagai M."/>
            <person name="Kanamori H."/>
            <person name="Takamatsu D."/>
        </authorList>
    </citation>
    <scope>NUCLEOTIDE SEQUENCE [LARGE SCALE GENOMIC DNA]</scope>
    <source>
        <strain evidence="7 8">J34TS1</strain>
    </source>
</reference>
<dbReference type="Pfam" id="PF08281">
    <property type="entry name" value="Sigma70_r4_2"/>
    <property type="match status" value="1"/>
</dbReference>
<evidence type="ECO:0000313" key="7">
    <source>
        <dbReference type="EMBL" id="GIO48417.1"/>
    </source>
</evidence>
<evidence type="ECO:0000256" key="4">
    <source>
        <dbReference type="ARBA" id="ARBA00023163"/>
    </source>
</evidence>
<dbReference type="EMBL" id="BORT01000013">
    <property type="protein sequence ID" value="GIO48417.1"/>
    <property type="molecule type" value="Genomic_DNA"/>
</dbReference>
<accession>A0A920CTI0</accession>
<dbReference type="PANTHER" id="PTHR43133">
    <property type="entry name" value="RNA POLYMERASE ECF-TYPE SIGMA FACTO"/>
    <property type="match status" value="1"/>
</dbReference>
<feature type="domain" description="RNA polymerase sigma-70 region 2" evidence="5">
    <location>
        <begin position="23"/>
        <end position="90"/>
    </location>
</feature>
<protein>
    <submittedName>
        <fullName evidence="7">RNA polymerase subunit sigma-24</fullName>
    </submittedName>
</protein>
<dbReference type="NCBIfam" id="TIGR02937">
    <property type="entry name" value="sigma70-ECF"/>
    <property type="match status" value="1"/>
</dbReference>
<feature type="domain" description="RNA polymerase sigma factor 70 region 4 type 2" evidence="6">
    <location>
        <begin position="112"/>
        <end position="159"/>
    </location>
</feature>
<dbReference type="GO" id="GO:0006352">
    <property type="term" value="P:DNA-templated transcription initiation"/>
    <property type="evidence" value="ECO:0007669"/>
    <property type="project" value="InterPro"/>
</dbReference>
<dbReference type="InterPro" id="IPR013324">
    <property type="entry name" value="RNA_pol_sigma_r3/r4-like"/>
</dbReference>
<dbReference type="InterPro" id="IPR013249">
    <property type="entry name" value="RNA_pol_sigma70_r4_t2"/>
</dbReference>
<dbReference type="CDD" id="cd06171">
    <property type="entry name" value="Sigma70_r4"/>
    <property type="match status" value="1"/>
</dbReference>